<accession>A0ABS5YHU3</accession>
<gene>
    <name evidence="2" type="ORF">KOI35_02060</name>
</gene>
<dbReference type="EMBL" id="JAHKKG010000001">
    <property type="protein sequence ID" value="MBU2662284.1"/>
    <property type="molecule type" value="Genomic_DNA"/>
</dbReference>
<organism evidence="2 3">
    <name type="scientific">Paractinoplanes bogorensis</name>
    <dbReference type="NCBI Taxonomy" id="1610840"/>
    <lineage>
        <taxon>Bacteria</taxon>
        <taxon>Bacillati</taxon>
        <taxon>Actinomycetota</taxon>
        <taxon>Actinomycetes</taxon>
        <taxon>Micromonosporales</taxon>
        <taxon>Micromonosporaceae</taxon>
        <taxon>Paractinoplanes</taxon>
    </lineage>
</organism>
<sequence length="222" mass="25229">MTSAGILERTDTWDMIVVHRVFRREFRILPALVRAVTPGDTDRAEVLGQHLANIALGLHHHHSAEDELVWPLLLERAAMHAGLIHRMEAQHERLHEPLARIDEILPRWRSRASAADRDELADVIAQAAVALDEHLADEEREILPLIEEHLTPAEWKAVGDRGKEVIPKGKMALVFLGAILEEATPDEQRRFLGELPRPARLLWRLLGERTYATSRDRIRSAA</sequence>
<dbReference type="Proteomes" id="UP001519654">
    <property type="component" value="Unassembled WGS sequence"/>
</dbReference>
<evidence type="ECO:0000259" key="1">
    <source>
        <dbReference type="Pfam" id="PF01814"/>
    </source>
</evidence>
<dbReference type="Gene3D" id="1.20.120.520">
    <property type="entry name" value="nmb1532 protein domain like"/>
    <property type="match status" value="1"/>
</dbReference>
<dbReference type="CDD" id="cd12108">
    <property type="entry name" value="Hr-like"/>
    <property type="match status" value="1"/>
</dbReference>
<reference evidence="2 3" key="1">
    <citation type="submission" date="2021-06" db="EMBL/GenBank/DDBJ databases">
        <title>Actinoplanes lichenicola sp. nov., and Actinoplanes ovalisporus sp. nov., isolated from lichen in Thailand.</title>
        <authorList>
            <person name="Saeng-In P."/>
            <person name="Kanchanasin P."/>
            <person name="Yuki M."/>
            <person name="Kudo T."/>
            <person name="Ohkuma M."/>
            <person name="Phongsopitanun W."/>
            <person name="Tanasupawat S."/>
        </authorList>
    </citation>
    <scope>NUCLEOTIDE SEQUENCE [LARGE SCALE GENOMIC DNA]</scope>
    <source>
        <strain evidence="2 3">NBRC 110975</strain>
    </source>
</reference>
<dbReference type="Pfam" id="PF01814">
    <property type="entry name" value="Hemerythrin"/>
    <property type="match status" value="1"/>
</dbReference>
<dbReference type="InterPro" id="IPR012312">
    <property type="entry name" value="Hemerythrin-like"/>
</dbReference>
<protein>
    <submittedName>
        <fullName evidence="2">Hemerythrin domain-containing protein</fullName>
    </submittedName>
</protein>
<feature type="domain" description="Hemerythrin-like" evidence="1">
    <location>
        <begin position="17"/>
        <end position="146"/>
    </location>
</feature>
<evidence type="ECO:0000313" key="3">
    <source>
        <dbReference type="Proteomes" id="UP001519654"/>
    </source>
</evidence>
<name>A0ABS5YHU3_9ACTN</name>
<keyword evidence="3" id="KW-1185">Reference proteome</keyword>
<proteinExistence type="predicted"/>
<dbReference type="RefSeq" id="WP_215784256.1">
    <property type="nucleotide sequence ID" value="NZ_JAHKKG010000001.1"/>
</dbReference>
<comment type="caution">
    <text evidence="2">The sequence shown here is derived from an EMBL/GenBank/DDBJ whole genome shotgun (WGS) entry which is preliminary data.</text>
</comment>
<evidence type="ECO:0000313" key="2">
    <source>
        <dbReference type="EMBL" id="MBU2662284.1"/>
    </source>
</evidence>